<feature type="compositionally biased region" description="Polar residues" evidence="1">
    <location>
        <begin position="1"/>
        <end position="10"/>
    </location>
</feature>
<sequence length="293" mass="33026">MTSPPTTILGSSKAGYLSPPSSPEIEPISPTLQSLPYEVIGMIFNHLKSKQPRNVAIRCRKAGNSFEVYSEQPIPIAMSVCHISRQWAKDQQVVSLAHRGGYTGSLEQIQCLYFNPELDLICPINEGEWSQEAFQAMCKIMQATKVQRIAVSDCSHSDASFKSPWASFYRSSNLENWSSSFREAWMYTTKCDLGISRKLQFLTWGEAQLNLTLTQKSVRSIQMHKSRPTMKKVHALRKAQNLADTKARKDGKDRIPVAGMPTWLFEQIEEEQVELELKIMAEVTSLSIAVGHQ</sequence>
<dbReference type="AlphaFoldDB" id="A0A9X0AH18"/>
<dbReference type="EMBL" id="JAPEIS010000010">
    <property type="protein sequence ID" value="KAJ8062690.1"/>
    <property type="molecule type" value="Genomic_DNA"/>
</dbReference>
<dbReference type="InterPro" id="IPR045518">
    <property type="entry name" value="2EXR"/>
</dbReference>
<evidence type="ECO:0000313" key="4">
    <source>
        <dbReference type="Proteomes" id="UP001152300"/>
    </source>
</evidence>
<comment type="caution">
    <text evidence="3">The sequence shown here is derived from an EMBL/GenBank/DDBJ whole genome shotgun (WGS) entry which is preliminary data.</text>
</comment>
<reference evidence="3" key="1">
    <citation type="submission" date="2022-11" db="EMBL/GenBank/DDBJ databases">
        <title>Genome Resource of Sclerotinia nivalis Strain SnTB1, a Plant Pathogen Isolated from American Ginseng.</title>
        <authorList>
            <person name="Fan S."/>
        </authorList>
    </citation>
    <scope>NUCLEOTIDE SEQUENCE</scope>
    <source>
        <strain evidence="3">SnTB1</strain>
    </source>
</reference>
<dbReference type="Proteomes" id="UP001152300">
    <property type="component" value="Unassembled WGS sequence"/>
</dbReference>
<name>A0A9X0AH18_9HELO</name>
<organism evidence="3 4">
    <name type="scientific">Sclerotinia nivalis</name>
    <dbReference type="NCBI Taxonomy" id="352851"/>
    <lineage>
        <taxon>Eukaryota</taxon>
        <taxon>Fungi</taxon>
        <taxon>Dikarya</taxon>
        <taxon>Ascomycota</taxon>
        <taxon>Pezizomycotina</taxon>
        <taxon>Leotiomycetes</taxon>
        <taxon>Helotiales</taxon>
        <taxon>Sclerotiniaceae</taxon>
        <taxon>Sclerotinia</taxon>
    </lineage>
</organism>
<feature type="region of interest" description="Disordered" evidence="1">
    <location>
        <begin position="1"/>
        <end position="24"/>
    </location>
</feature>
<evidence type="ECO:0000259" key="2">
    <source>
        <dbReference type="Pfam" id="PF20150"/>
    </source>
</evidence>
<dbReference type="OrthoDB" id="3532015at2759"/>
<proteinExistence type="predicted"/>
<evidence type="ECO:0000256" key="1">
    <source>
        <dbReference type="SAM" id="MobiDB-lite"/>
    </source>
</evidence>
<protein>
    <recommendedName>
        <fullName evidence="2">2EXR domain-containing protein</fullName>
    </recommendedName>
</protein>
<dbReference type="Pfam" id="PF20150">
    <property type="entry name" value="2EXR"/>
    <property type="match status" value="1"/>
</dbReference>
<keyword evidence="4" id="KW-1185">Reference proteome</keyword>
<gene>
    <name evidence="3" type="ORF">OCU04_009212</name>
</gene>
<feature type="domain" description="2EXR" evidence="2">
    <location>
        <begin position="33"/>
        <end position="121"/>
    </location>
</feature>
<accession>A0A9X0AH18</accession>
<evidence type="ECO:0000313" key="3">
    <source>
        <dbReference type="EMBL" id="KAJ8062690.1"/>
    </source>
</evidence>